<keyword evidence="3" id="KW-1185">Reference proteome</keyword>
<dbReference type="InterPro" id="IPR036568">
    <property type="entry name" value="GGCT-like_sf"/>
</dbReference>
<feature type="domain" description="Gamma-glutamylcyclotransferase AIG2-like" evidence="1">
    <location>
        <begin position="7"/>
        <end position="112"/>
    </location>
</feature>
<evidence type="ECO:0000259" key="1">
    <source>
        <dbReference type="Pfam" id="PF06094"/>
    </source>
</evidence>
<sequence length="113" mass="12491">MNRVTSLFSYGTLQQPDVQLGTYGRRLEGRADVLVGFRLEPITIHDPDVVELSGMEVHTIAVPSAGDHDRISGVVFDLTPDEIAATDDYEGGNYRRVEVQLLSGRRAFVYIAP</sequence>
<keyword evidence="2" id="KW-0808">Transferase</keyword>
<dbReference type="RefSeq" id="WP_166411002.1">
    <property type="nucleotide sequence ID" value="NZ_CP049869.1"/>
</dbReference>
<dbReference type="Gene3D" id="3.10.490.10">
    <property type="entry name" value="Gamma-glutamyl cyclotransferase-like"/>
    <property type="match status" value="1"/>
</dbReference>
<accession>A0A6G7YPE4</accession>
<dbReference type="Pfam" id="PF06094">
    <property type="entry name" value="GGACT"/>
    <property type="match status" value="1"/>
</dbReference>
<dbReference type="EMBL" id="CP049869">
    <property type="protein sequence ID" value="QIK78609.1"/>
    <property type="molecule type" value="Genomic_DNA"/>
</dbReference>
<dbReference type="InterPro" id="IPR009288">
    <property type="entry name" value="AIG2-like_dom"/>
</dbReference>
<organism evidence="2 3">
    <name type="scientific">Sphingomonas piscis</name>
    <dbReference type="NCBI Taxonomy" id="2714943"/>
    <lineage>
        <taxon>Bacteria</taxon>
        <taxon>Pseudomonadati</taxon>
        <taxon>Pseudomonadota</taxon>
        <taxon>Alphaproteobacteria</taxon>
        <taxon>Sphingomonadales</taxon>
        <taxon>Sphingomonadaceae</taxon>
        <taxon>Sphingomonas</taxon>
    </lineage>
</organism>
<evidence type="ECO:0000313" key="2">
    <source>
        <dbReference type="EMBL" id="QIK78609.1"/>
    </source>
</evidence>
<protein>
    <submittedName>
        <fullName evidence="2">Gamma-glutamylcyclotransferase</fullName>
    </submittedName>
</protein>
<gene>
    <name evidence="2" type="ORF">G7077_06580</name>
</gene>
<proteinExistence type="predicted"/>
<name>A0A6G7YPE4_9SPHN</name>
<dbReference type="SUPFAM" id="SSF110857">
    <property type="entry name" value="Gamma-glutamyl cyclotransferase-like"/>
    <property type="match status" value="1"/>
</dbReference>
<dbReference type="Proteomes" id="UP000503222">
    <property type="component" value="Chromosome"/>
</dbReference>
<evidence type="ECO:0000313" key="3">
    <source>
        <dbReference type="Proteomes" id="UP000503222"/>
    </source>
</evidence>
<dbReference type="CDD" id="cd06661">
    <property type="entry name" value="GGCT_like"/>
    <property type="match status" value="1"/>
</dbReference>
<dbReference type="AlphaFoldDB" id="A0A6G7YPE4"/>
<dbReference type="KEGG" id="spii:G7077_06580"/>
<reference evidence="2 3" key="1">
    <citation type="submission" date="2020-03" db="EMBL/GenBank/DDBJ databases">
        <title>Sphingomonas sp. nov., isolated from fish.</title>
        <authorList>
            <person name="Hyun D.-W."/>
            <person name="Bae J.-W."/>
        </authorList>
    </citation>
    <scope>NUCLEOTIDE SEQUENCE [LARGE SCALE GENOMIC DNA]</scope>
    <source>
        <strain evidence="2 3">HDW15B</strain>
    </source>
</reference>
<dbReference type="GO" id="GO:0016740">
    <property type="term" value="F:transferase activity"/>
    <property type="evidence" value="ECO:0007669"/>
    <property type="project" value="UniProtKB-KW"/>
</dbReference>
<dbReference type="InterPro" id="IPR013024">
    <property type="entry name" value="GGCT-like"/>
</dbReference>